<dbReference type="OrthoDB" id="151215at2"/>
<dbReference type="EMBL" id="ADVG01000003">
    <property type="protein sequence ID" value="EFH85302.1"/>
    <property type="molecule type" value="Genomic_DNA"/>
</dbReference>
<dbReference type="NCBIfam" id="NF033517">
    <property type="entry name" value="transpos_IS66"/>
    <property type="match status" value="1"/>
</dbReference>
<dbReference type="InParanoid" id="D6TUX6"/>
<name>D6TUX6_KTERA</name>
<dbReference type="eggNOG" id="COG3316">
    <property type="taxonomic scope" value="Bacteria"/>
</dbReference>
<keyword evidence="5" id="KW-1185">Reference proteome</keyword>
<comment type="caution">
    <text evidence="4">The sequence shown here is derived from an EMBL/GenBank/DDBJ whole genome shotgun (WGS) entry which is preliminary data.</text>
</comment>
<reference evidence="4 5" key="1">
    <citation type="journal article" date="2011" name="Stand. Genomic Sci.">
        <title>Non-contiguous finished genome sequence and contextual data of the filamentous soil bacterium Ktedonobacter racemifer type strain (SOSP1-21).</title>
        <authorList>
            <person name="Chang Y.J."/>
            <person name="Land M."/>
            <person name="Hauser L."/>
            <person name="Chertkov O."/>
            <person name="Del Rio T.G."/>
            <person name="Nolan M."/>
            <person name="Copeland A."/>
            <person name="Tice H."/>
            <person name="Cheng J.F."/>
            <person name="Lucas S."/>
            <person name="Han C."/>
            <person name="Goodwin L."/>
            <person name="Pitluck S."/>
            <person name="Ivanova N."/>
            <person name="Ovchinikova G."/>
            <person name="Pati A."/>
            <person name="Chen A."/>
            <person name="Palaniappan K."/>
            <person name="Mavromatis K."/>
            <person name="Liolios K."/>
            <person name="Brettin T."/>
            <person name="Fiebig A."/>
            <person name="Rohde M."/>
            <person name="Abt B."/>
            <person name="Goker M."/>
            <person name="Detter J.C."/>
            <person name="Woyke T."/>
            <person name="Bristow J."/>
            <person name="Eisen J.A."/>
            <person name="Markowitz V."/>
            <person name="Hugenholtz P."/>
            <person name="Kyrpides N.C."/>
            <person name="Klenk H.P."/>
            <person name="Lapidus A."/>
        </authorList>
    </citation>
    <scope>NUCLEOTIDE SEQUENCE [LARGE SCALE GENOMIC DNA]</scope>
    <source>
        <strain evidence="5">DSM 44963</strain>
    </source>
</reference>
<dbReference type="InterPro" id="IPR052344">
    <property type="entry name" value="Transposase-related"/>
</dbReference>
<dbReference type="RefSeq" id="WP_007917483.1">
    <property type="nucleotide sequence ID" value="NZ_ADVG01000003.1"/>
</dbReference>
<dbReference type="STRING" id="485913.Krac_6492"/>
<dbReference type="Pfam" id="PF03050">
    <property type="entry name" value="DDE_Tnp_IS66"/>
    <property type="match status" value="1"/>
</dbReference>
<dbReference type="PANTHER" id="PTHR33678">
    <property type="entry name" value="BLL1576 PROTEIN"/>
    <property type="match status" value="1"/>
</dbReference>
<feature type="region of interest" description="Disordered" evidence="1">
    <location>
        <begin position="32"/>
        <end position="71"/>
    </location>
</feature>
<dbReference type="InterPro" id="IPR024474">
    <property type="entry name" value="Znf_dom_IS66"/>
</dbReference>
<evidence type="ECO:0000259" key="3">
    <source>
        <dbReference type="Pfam" id="PF13005"/>
    </source>
</evidence>
<feature type="compositionally biased region" description="Basic and acidic residues" evidence="1">
    <location>
        <begin position="32"/>
        <end position="53"/>
    </location>
</feature>
<dbReference type="Pfam" id="PF13005">
    <property type="entry name" value="zf-IS66"/>
    <property type="match status" value="1"/>
</dbReference>
<proteinExistence type="predicted"/>
<dbReference type="Proteomes" id="UP000004508">
    <property type="component" value="Unassembled WGS sequence"/>
</dbReference>
<protein>
    <submittedName>
        <fullName evidence="4">Transposase IS66</fullName>
    </submittedName>
</protein>
<gene>
    <name evidence="4" type="ORF">Krac_6492</name>
</gene>
<evidence type="ECO:0000259" key="2">
    <source>
        <dbReference type="Pfam" id="PF03050"/>
    </source>
</evidence>
<evidence type="ECO:0000313" key="5">
    <source>
        <dbReference type="Proteomes" id="UP000004508"/>
    </source>
</evidence>
<dbReference type="PANTHER" id="PTHR33678:SF2">
    <property type="match status" value="1"/>
</dbReference>
<feature type="domain" description="Transposase IS66 central" evidence="2">
    <location>
        <begin position="142"/>
        <end position="414"/>
    </location>
</feature>
<feature type="domain" description="Transposase IS66 zinc-finger binding" evidence="3">
    <location>
        <begin position="81"/>
        <end position="124"/>
    </location>
</feature>
<evidence type="ECO:0000256" key="1">
    <source>
        <dbReference type="SAM" id="MobiDB-lite"/>
    </source>
</evidence>
<evidence type="ECO:0000313" key="4">
    <source>
        <dbReference type="EMBL" id="EFH85302.1"/>
    </source>
</evidence>
<dbReference type="InterPro" id="IPR004291">
    <property type="entry name" value="Transposase_IS66_central"/>
</dbReference>
<dbReference type="AlphaFoldDB" id="D6TUX6"/>
<sequence>MREALNQALAQLSQVGEDLRLALVRIEELEKQKTPPPEFVKENVKKPKAEEKKQRKKRATEHNHGRPRSAPTQIVEHRIVSCPDCQLRLGGISLARVREIIDVPPPPPIEVTHHRIFKGWCAQCQKWHEAPVDFHTEVLGQGRLGVRLSSLIATLRTVMRLPIRQIRQLVLSLHGVEVSIGEIVEVLHRISTHAQPLLDDLKATIRASSAVQADETGWREDGLNGYIWSVSTPSMRYYEYHHSRAGEVIKQLLGETFQGVLGSDFYAGYNIYQGFHQRCWVHYLRDIHKLKDKYPDEKEMRRWAKAVKDVYDQAVAWAAQEPDPGWSPRQLQQMRVAQQHAFEQQLWAICQPYVRTTAPQQTLCKRVEDFLPELFVFVAVPGVPAHNNLAERSVRPLVIARKISGGTRSPKGSETRMSLASLFGTWMAQGLNPFSQCLALLTQPNSLG</sequence>
<accession>D6TUX6</accession>
<organism evidence="4 5">
    <name type="scientific">Ktedonobacter racemifer DSM 44963</name>
    <dbReference type="NCBI Taxonomy" id="485913"/>
    <lineage>
        <taxon>Bacteria</taxon>
        <taxon>Bacillati</taxon>
        <taxon>Chloroflexota</taxon>
        <taxon>Ktedonobacteria</taxon>
        <taxon>Ktedonobacterales</taxon>
        <taxon>Ktedonobacteraceae</taxon>
        <taxon>Ktedonobacter</taxon>
    </lineage>
</organism>